<organism evidence="1">
    <name type="scientific">Komagataella phaffii (strain GS115 / ATCC 20864)</name>
    <name type="common">Yeast</name>
    <name type="synonym">Pichia pastoris</name>
    <dbReference type="NCBI Taxonomy" id="644223"/>
    <lineage>
        <taxon>Eukaryota</taxon>
        <taxon>Fungi</taxon>
        <taxon>Dikarya</taxon>
        <taxon>Ascomycota</taxon>
        <taxon>Saccharomycotina</taxon>
        <taxon>Pichiomycetes</taxon>
        <taxon>Pichiales</taxon>
        <taxon>Pichiaceae</taxon>
        <taxon>Komagataella</taxon>
    </lineage>
</organism>
<protein>
    <submittedName>
        <fullName evidence="1">Uncharacterized protein</fullName>
    </submittedName>
</protein>
<evidence type="ECO:0000313" key="1">
    <source>
        <dbReference type="EMBL" id="CAY67040.1"/>
    </source>
</evidence>
<dbReference type="EMBL" id="FN392323">
    <property type="protein sequence ID" value="CAY67040.1"/>
    <property type="molecule type" value="Genomic_DNA"/>
</dbReference>
<name>C4R9E5_KOMPG</name>
<dbReference type="InParanoid" id="C4R9E5"/>
<accession>C4R9E5</accession>
<reference evidence="1" key="1">
    <citation type="journal article" date="2009" name="Nat. Biotechnol.">
        <title>Genome sequence of the recombinant protein production host Pichia pastoris.</title>
        <authorList>
            <person name="De Schutter K."/>
            <person name="Lin Y.C."/>
            <person name="Tiels P."/>
            <person name="Van Hecke A."/>
            <person name="Glinka S."/>
            <person name="Weber-Lehmann J."/>
            <person name="Rouze P."/>
            <person name="Van de Peer Y."/>
            <person name="Callewaert N."/>
        </authorList>
    </citation>
    <scope>NUCLEOTIDE SEQUENCE [LARGE SCALE GENOMIC DNA]</scope>
    <source>
        <strain evidence="1">GS115</strain>
    </source>
</reference>
<dbReference type="AlphaFoldDB" id="C4R9E5"/>
<gene>
    <name evidence="1" type="ordered locus">PAS_c034_0023</name>
</gene>
<sequence>MEIGFKGLITFSVNCVARMDCPTNSNECHLLSTDPIKNRKPRRKSRLTGILFTVEATDLHAADAYTQFFFLFKTKAPSPIVKLGAGFVMTQFSTIFLFSGEAQMAFYGSTTRLLYLSYDESRGTTAALAIEFCRNNHENEICIHHNISGEPFAINIT</sequence>
<proteinExistence type="predicted"/>